<dbReference type="Gene3D" id="3.40.640.10">
    <property type="entry name" value="Type I PLP-dependent aspartate aminotransferase-like (Major domain)"/>
    <property type="match status" value="1"/>
</dbReference>
<dbReference type="InterPro" id="IPR015424">
    <property type="entry name" value="PyrdxlP-dep_Trfase"/>
</dbReference>
<evidence type="ECO:0000256" key="2">
    <source>
        <dbReference type="ARBA" id="ARBA00022605"/>
    </source>
</evidence>
<feature type="modified residue" description="N6-(pyridoxal phosphate)lysine" evidence="5">
    <location>
        <position position="247"/>
    </location>
</feature>
<feature type="binding site" evidence="5">
    <location>
        <begin position="217"/>
        <end position="220"/>
    </location>
    <ligand>
        <name>pyridoxal 5'-phosphate</name>
        <dbReference type="ChEBI" id="CHEBI:597326"/>
    </ligand>
</feature>
<feature type="binding site" evidence="5">
    <location>
        <begin position="97"/>
        <end position="98"/>
    </location>
    <ligand>
        <name>pyridoxal 5'-phosphate</name>
        <dbReference type="ChEBI" id="CHEBI:597326"/>
    </ligand>
</feature>
<keyword evidence="5" id="KW-0055">Arginine biosynthesis</keyword>
<dbReference type="PIRSF" id="PIRSF000521">
    <property type="entry name" value="Transaminase_4ab_Lys_Orn"/>
    <property type="match status" value="1"/>
</dbReference>
<keyword evidence="2 5" id="KW-0028">Amino-acid biosynthesis</keyword>
<accession>A0ABU9D580</accession>
<feature type="binding site" evidence="5">
    <location>
        <position position="275"/>
    </location>
    <ligand>
        <name>N(2)-acetyl-L-ornithine</name>
        <dbReference type="ChEBI" id="CHEBI:57805"/>
    </ligand>
</feature>
<dbReference type="EMBL" id="JBBPCO010000002">
    <property type="protein sequence ID" value="MEK8088704.1"/>
    <property type="molecule type" value="Genomic_DNA"/>
</dbReference>
<keyword evidence="4 5" id="KW-0663">Pyridoxal phosphate</keyword>
<comment type="caution">
    <text evidence="6">The sequence shown here is derived from an EMBL/GenBank/DDBJ whole genome shotgun (WGS) entry which is preliminary data.</text>
</comment>
<feature type="binding site" evidence="5">
    <location>
        <position position="133"/>
    </location>
    <ligand>
        <name>N(2)-acetyl-L-ornithine</name>
        <dbReference type="ChEBI" id="CHEBI:57805"/>
    </ligand>
</feature>
<name>A0ABU9D580_9PROT</name>
<reference evidence="6 7" key="1">
    <citation type="submission" date="2024-04" db="EMBL/GenBank/DDBJ databases">
        <authorList>
            <person name="Abashina T."/>
            <person name="Shaikin A."/>
        </authorList>
    </citation>
    <scope>NUCLEOTIDE SEQUENCE [LARGE SCALE GENOMIC DNA]</scope>
    <source>
        <strain evidence="6 7">AAFK</strain>
    </source>
</reference>
<evidence type="ECO:0000256" key="5">
    <source>
        <dbReference type="HAMAP-Rule" id="MF_01107"/>
    </source>
</evidence>
<dbReference type="InterPro" id="IPR049704">
    <property type="entry name" value="Aminotrans_3_PPA_site"/>
</dbReference>
<dbReference type="InterPro" id="IPR004636">
    <property type="entry name" value="AcOrn/SuccOrn_fam"/>
</dbReference>
<dbReference type="GO" id="GO:0008483">
    <property type="term" value="F:transaminase activity"/>
    <property type="evidence" value="ECO:0007669"/>
    <property type="project" value="UniProtKB-KW"/>
</dbReference>
<evidence type="ECO:0000313" key="6">
    <source>
        <dbReference type="EMBL" id="MEK8088704.1"/>
    </source>
</evidence>
<comment type="subcellular location">
    <subcellularLocation>
        <location evidence="5">Cytoplasm</location>
    </subcellularLocation>
</comment>
<dbReference type="PANTHER" id="PTHR11986:SF79">
    <property type="entry name" value="ACETYLORNITHINE AMINOTRANSFERASE, MITOCHONDRIAL"/>
    <property type="match status" value="1"/>
</dbReference>
<comment type="pathway">
    <text evidence="5">Amino-acid biosynthesis; L-arginine biosynthesis; N(2)-acetyl-L-ornithine from L-glutamate: step 4/4.</text>
</comment>
<dbReference type="Proteomes" id="UP001446205">
    <property type="component" value="Unassembled WGS sequence"/>
</dbReference>
<comment type="catalytic activity">
    <reaction evidence="5">
        <text>N(2)-acetyl-L-ornithine + 2-oxoglutarate = N-acetyl-L-glutamate 5-semialdehyde + L-glutamate</text>
        <dbReference type="Rhea" id="RHEA:18049"/>
        <dbReference type="ChEBI" id="CHEBI:16810"/>
        <dbReference type="ChEBI" id="CHEBI:29123"/>
        <dbReference type="ChEBI" id="CHEBI:29985"/>
        <dbReference type="ChEBI" id="CHEBI:57805"/>
        <dbReference type="EC" id="2.6.1.11"/>
    </reaction>
</comment>
<evidence type="ECO:0000256" key="1">
    <source>
        <dbReference type="ARBA" id="ARBA00022576"/>
    </source>
</evidence>
<keyword evidence="7" id="KW-1185">Reference proteome</keyword>
<dbReference type="Gene3D" id="3.90.1150.10">
    <property type="entry name" value="Aspartate Aminotransferase, domain 1"/>
    <property type="match status" value="1"/>
</dbReference>
<evidence type="ECO:0000256" key="3">
    <source>
        <dbReference type="ARBA" id="ARBA00022679"/>
    </source>
</evidence>
<keyword evidence="3 5" id="KW-0808">Transferase</keyword>
<evidence type="ECO:0000256" key="4">
    <source>
        <dbReference type="ARBA" id="ARBA00022898"/>
    </source>
</evidence>
<dbReference type="InterPro" id="IPR005814">
    <property type="entry name" value="Aminotrans_3"/>
</dbReference>
<dbReference type="NCBIfam" id="NF002325">
    <property type="entry name" value="PRK01278.1"/>
    <property type="match status" value="1"/>
</dbReference>
<dbReference type="PANTHER" id="PTHR11986">
    <property type="entry name" value="AMINOTRANSFERASE CLASS III"/>
    <property type="match status" value="1"/>
</dbReference>
<dbReference type="InterPro" id="IPR050103">
    <property type="entry name" value="Class-III_PLP-dep_AT"/>
</dbReference>
<keyword evidence="1 5" id="KW-0032">Aminotransferase</keyword>
<dbReference type="Pfam" id="PF00202">
    <property type="entry name" value="Aminotran_3"/>
    <property type="match status" value="1"/>
</dbReference>
<dbReference type="SUPFAM" id="SSF53383">
    <property type="entry name" value="PLP-dependent transferases"/>
    <property type="match status" value="1"/>
</dbReference>
<sequence length="392" mass="42170">MTTDHLMHTYARLPVAFVRGEGAWLWDEAGRRYLDALSGIAVCGLGHAHPAVAEAISRQAHTLLHTSNLYQMPLQAGVADKLARLSGLDQVFFCNSGAETNEAAIKLARLYGHEVRQLAEPKIVVFESSFHGRTLATLSATGNAKIQQGFEPLVSGFVRCPYDDLAALEDIARTEPDIVAVLVEPVQGEGGLRVPSAGFLPGLRALCDAQGWLLMLDEVQTGIGRTGHYFAFQHYEGLLPDVMSLAKGLGNGLPVGALLARENVARLFGPGRHGSTFGGGQLAMAAAGAVLDTLEQEGLPNHARQMGDYLQSRLRERLGQLPMVRTIRGQGLMIGIDLSDPAPTLVRRALDKGILINVTAERVIRLLPPLIFSASEADLLVDRLGELLEEGL</sequence>
<dbReference type="RefSeq" id="WP_341369770.1">
    <property type="nucleotide sequence ID" value="NZ_JBBPCO010000002.1"/>
</dbReference>
<protein>
    <recommendedName>
        <fullName evidence="5">Acetylornithine aminotransferase</fullName>
        <shortName evidence="5">ACOAT</shortName>
        <ecNumber evidence="5">2.6.1.11</ecNumber>
    </recommendedName>
</protein>
<feature type="binding site" evidence="5">
    <location>
        <position position="130"/>
    </location>
    <ligand>
        <name>pyridoxal 5'-phosphate</name>
        <dbReference type="ChEBI" id="CHEBI:597326"/>
    </ligand>
</feature>
<comment type="cofactor">
    <cofactor evidence="5">
        <name>pyridoxal 5'-phosphate</name>
        <dbReference type="ChEBI" id="CHEBI:597326"/>
    </cofactor>
    <text evidence="5">Binds 1 pyridoxal phosphate per subunit.</text>
</comment>
<evidence type="ECO:0000313" key="7">
    <source>
        <dbReference type="Proteomes" id="UP001446205"/>
    </source>
</evidence>
<dbReference type="EC" id="2.6.1.11" evidence="5"/>
<feature type="binding site" evidence="5">
    <location>
        <position position="276"/>
    </location>
    <ligand>
        <name>pyridoxal 5'-phosphate</name>
        <dbReference type="ChEBI" id="CHEBI:597326"/>
    </ligand>
</feature>
<dbReference type="NCBIfam" id="TIGR00707">
    <property type="entry name" value="argD"/>
    <property type="match status" value="1"/>
</dbReference>
<organism evidence="6 7">
    <name type="scientific">Thermithiobacillus plumbiphilus</name>
    <dbReference type="NCBI Taxonomy" id="1729899"/>
    <lineage>
        <taxon>Bacteria</taxon>
        <taxon>Pseudomonadati</taxon>
        <taxon>Pseudomonadota</taxon>
        <taxon>Acidithiobacillia</taxon>
        <taxon>Acidithiobacillales</taxon>
        <taxon>Thermithiobacillaceae</taxon>
        <taxon>Thermithiobacillus</taxon>
    </lineage>
</organism>
<proteinExistence type="inferred from homology"/>
<gene>
    <name evidence="5" type="primary">argD</name>
    <name evidence="6" type="ORF">WOB96_02890</name>
</gene>
<comment type="similarity">
    <text evidence="5">Belongs to the class-III pyridoxal-phosphate-dependent aminotransferase family. ArgD subfamily.</text>
</comment>
<keyword evidence="5" id="KW-0963">Cytoplasm</keyword>
<dbReference type="HAMAP" id="MF_01107">
    <property type="entry name" value="ArgD_aminotrans_3"/>
    <property type="match status" value="1"/>
</dbReference>
<comment type="subunit">
    <text evidence="5">Homodimer.</text>
</comment>
<dbReference type="CDD" id="cd00610">
    <property type="entry name" value="OAT_like"/>
    <property type="match status" value="1"/>
</dbReference>
<comment type="miscellaneous">
    <text evidence="5">May also have succinyldiaminopimelate aminotransferase activity, thus carrying out the corresponding step in lysine biosynthesis.</text>
</comment>
<dbReference type="InterPro" id="IPR015422">
    <property type="entry name" value="PyrdxlP-dep_Trfase_small"/>
</dbReference>
<dbReference type="PROSITE" id="PS00600">
    <property type="entry name" value="AA_TRANSFER_CLASS_3"/>
    <property type="match status" value="1"/>
</dbReference>
<dbReference type="InterPro" id="IPR015421">
    <property type="entry name" value="PyrdxlP-dep_Trfase_major"/>
</dbReference>